<evidence type="ECO:0000256" key="1">
    <source>
        <dbReference type="ARBA" id="ARBA00001947"/>
    </source>
</evidence>
<dbReference type="InterPro" id="IPR036291">
    <property type="entry name" value="NAD(P)-bd_dom_sf"/>
</dbReference>
<keyword evidence="4 6" id="KW-0862">Zinc</keyword>
<keyword evidence="5" id="KW-0560">Oxidoreductase</keyword>
<name>A0ABR3SKC1_9PEZI</name>
<evidence type="ECO:0000256" key="3">
    <source>
        <dbReference type="ARBA" id="ARBA00022723"/>
    </source>
</evidence>
<dbReference type="PANTHER" id="PTHR43350">
    <property type="entry name" value="NAD-DEPENDENT ALCOHOL DEHYDROGENASE"/>
    <property type="match status" value="1"/>
</dbReference>
<evidence type="ECO:0000313" key="9">
    <source>
        <dbReference type="Proteomes" id="UP001521116"/>
    </source>
</evidence>
<evidence type="ECO:0000256" key="4">
    <source>
        <dbReference type="ARBA" id="ARBA00022833"/>
    </source>
</evidence>
<dbReference type="PROSITE" id="PS00059">
    <property type="entry name" value="ADH_ZINC"/>
    <property type="match status" value="1"/>
</dbReference>
<comment type="cofactor">
    <cofactor evidence="1 6">
        <name>Zn(2+)</name>
        <dbReference type="ChEBI" id="CHEBI:29105"/>
    </cofactor>
</comment>
<feature type="domain" description="Enoyl reductase (ER)" evidence="7">
    <location>
        <begin position="26"/>
        <end position="358"/>
    </location>
</feature>
<comment type="caution">
    <text evidence="8">The sequence shown here is derived from an EMBL/GenBank/DDBJ whole genome shotgun (WGS) entry which is preliminary data.</text>
</comment>
<gene>
    <name evidence="8" type="ORF">SLS56_008378</name>
</gene>
<evidence type="ECO:0000256" key="6">
    <source>
        <dbReference type="RuleBase" id="RU361277"/>
    </source>
</evidence>
<keyword evidence="3 6" id="KW-0479">Metal-binding</keyword>
<accession>A0ABR3SKC1</accession>
<comment type="similarity">
    <text evidence="2 6">Belongs to the zinc-containing alcohol dehydrogenase family.</text>
</comment>
<dbReference type="SMART" id="SM00829">
    <property type="entry name" value="PKS_ER"/>
    <property type="match status" value="1"/>
</dbReference>
<dbReference type="InterPro" id="IPR013149">
    <property type="entry name" value="ADH-like_C"/>
</dbReference>
<dbReference type="InterPro" id="IPR002328">
    <property type="entry name" value="ADH_Zn_CS"/>
</dbReference>
<proteinExistence type="inferred from homology"/>
<dbReference type="EMBL" id="JAJVDC020000123">
    <property type="protein sequence ID" value="KAL1623273.1"/>
    <property type="molecule type" value="Genomic_DNA"/>
</dbReference>
<protein>
    <submittedName>
        <fullName evidence="8">Secondary metabolism biosynthetic enzyme</fullName>
    </submittedName>
</protein>
<dbReference type="Gene3D" id="3.40.50.720">
    <property type="entry name" value="NAD(P)-binding Rossmann-like Domain"/>
    <property type="match status" value="1"/>
</dbReference>
<evidence type="ECO:0000313" key="8">
    <source>
        <dbReference type="EMBL" id="KAL1623273.1"/>
    </source>
</evidence>
<dbReference type="InterPro" id="IPR013154">
    <property type="entry name" value="ADH-like_N"/>
</dbReference>
<keyword evidence="9" id="KW-1185">Reference proteome</keyword>
<reference evidence="8 9" key="1">
    <citation type="submission" date="2024-02" db="EMBL/GenBank/DDBJ databases">
        <title>De novo assembly and annotation of 12 fungi associated with fruit tree decline syndrome in Ontario, Canada.</title>
        <authorList>
            <person name="Sulman M."/>
            <person name="Ellouze W."/>
            <person name="Ilyukhin E."/>
        </authorList>
    </citation>
    <scope>NUCLEOTIDE SEQUENCE [LARGE SCALE GENOMIC DNA]</scope>
    <source>
        <strain evidence="8 9">M1-105</strain>
    </source>
</reference>
<dbReference type="SUPFAM" id="SSF50129">
    <property type="entry name" value="GroES-like"/>
    <property type="match status" value="1"/>
</dbReference>
<evidence type="ECO:0000259" key="7">
    <source>
        <dbReference type="SMART" id="SM00829"/>
    </source>
</evidence>
<dbReference type="Gene3D" id="3.90.180.10">
    <property type="entry name" value="Medium-chain alcohol dehydrogenases, catalytic domain"/>
    <property type="match status" value="1"/>
</dbReference>
<dbReference type="InterPro" id="IPR020843">
    <property type="entry name" value="ER"/>
</dbReference>
<organism evidence="8 9">
    <name type="scientific">Neofusicoccum ribis</name>
    <dbReference type="NCBI Taxonomy" id="45134"/>
    <lineage>
        <taxon>Eukaryota</taxon>
        <taxon>Fungi</taxon>
        <taxon>Dikarya</taxon>
        <taxon>Ascomycota</taxon>
        <taxon>Pezizomycotina</taxon>
        <taxon>Dothideomycetes</taxon>
        <taxon>Dothideomycetes incertae sedis</taxon>
        <taxon>Botryosphaeriales</taxon>
        <taxon>Botryosphaeriaceae</taxon>
        <taxon>Neofusicoccum</taxon>
    </lineage>
</organism>
<evidence type="ECO:0000256" key="2">
    <source>
        <dbReference type="ARBA" id="ARBA00008072"/>
    </source>
</evidence>
<dbReference type="InterPro" id="IPR011032">
    <property type="entry name" value="GroES-like_sf"/>
</dbReference>
<dbReference type="Proteomes" id="UP001521116">
    <property type="component" value="Unassembled WGS sequence"/>
</dbReference>
<sequence>MSDATTTTTAGETMRAFQVTDWGSPGAYTTVPKPSPGPGQILIRMRAAGLCRSDLDMFAGSAVYRSALTPGFTMGHENAGTVAALGEGVADLRVGDAVVVYEMRKCGSCDFCTDGLENYCDRYKSGPIPVTRGVGVDGGLAPFLVVPRAEVVAVGDADPVMLAPLTDAGAVAYHSVLKMLPKLKPGTTAAVIGAGGLGWYGVQLLRALSQAEVFVVDISERRLALVEELGVPRKNLIVSDKKALENLREATNGRGLDAVVDFVGTDETLQLCLDVTRTAGRIVVVGMEGGTAKLGWGAIASGCDVVFSIGSTVQDLKSVCALAVAGKVRTVIEKFTFDQIQEAYDALKAGTLTGRAVIVFD</sequence>
<dbReference type="Pfam" id="PF00107">
    <property type="entry name" value="ADH_zinc_N"/>
    <property type="match status" value="1"/>
</dbReference>
<dbReference type="PANTHER" id="PTHR43350:SF17">
    <property type="entry name" value="NAD-DEPENDENT ALCOHOL DEHYDROGENASE"/>
    <property type="match status" value="1"/>
</dbReference>
<dbReference type="Pfam" id="PF08240">
    <property type="entry name" value="ADH_N"/>
    <property type="match status" value="1"/>
</dbReference>
<dbReference type="SUPFAM" id="SSF51735">
    <property type="entry name" value="NAD(P)-binding Rossmann-fold domains"/>
    <property type="match status" value="1"/>
</dbReference>
<evidence type="ECO:0000256" key="5">
    <source>
        <dbReference type="ARBA" id="ARBA00023002"/>
    </source>
</evidence>